<evidence type="ECO:0000256" key="1">
    <source>
        <dbReference type="SAM" id="MobiDB-lite"/>
    </source>
</evidence>
<reference evidence="2" key="1">
    <citation type="submission" date="2015-10" db="EMBL/GenBank/DDBJ databases">
        <title>EvidentialGene: Evidence-directed Construction of Complete mRNA Transcriptomes without Genomes.</title>
        <authorList>
            <person name="Gilbert D.G."/>
        </authorList>
    </citation>
    <scope>NUCLEOTIDE SEQUENCE</scope>
</reference>
<accession>A0A0P6INQ7</accession>
<feature type="region of interest" description="Disordered" evidence="1">
    <location>
        <begin position="1"/>
        <end position="20"/>
    </location>
</feature>
<feature type="compositionally biased region" description="Basic and acidic residues" evidence="1">
    <location>
        <begin position="60"/>
        <end position="71"/>
    </location>
</feature>
<sequence>MRDNTGGVQREKVHEGKERRTFIALRPPHVQHLSSLFSRQSHGIPHYSRSQSPKLVAKTSAKEFKQNKIKG</sequence>
<feature type="region of interest" description="Disordered" evidence="1">
    <location>
        <begin position="41"/>
        <end position="71"/>
    </location>
</feature>
<evidence type="ECO:0000313" key="2">
    <source>
        <dbReference type="EMBL" id="JAN92921.1"/>
    </source>
</evidence>
<proteinExistence type="predicted"/>
<dbReference type="EMBL" id="GDIQ01001816">
    <property type="protein sequence ID" value="JAN92921.1"/>
    <property type="molecule type" value="Transcribed_RNA"/>
</dbReference>
<dbReference type="AlphaFoldDB" id="A0A0P6INQ7"/>
<protein>
    <submittedName>
        <fullName evidence="2">Uncharacterized protein</fullName>
    </submittedName>
</protein>
<name>A0A0P6INQ7_9CRUS</name>
<organism evidence="2">
    <name type="scientific">Daphnia magna</name>
    <dbReference type="NCBI Taxonomy" id="35525"/>
    <lineage>
        <taxon>Eukaryota</taxon>
        <taxon>Metazoa</taxon>
        <taxon>Ecdysozoa</taxon>
        <taxon>Arthropoda</taxon>
        <taxon>Crustacea</taxon>
        <taxon>Branchiopoda</taxon>
        <taxon>Diplostraca</taxon>
        <taxon>Cladocera</taxon>
        <taxon>Anomopoda</taxon>
        <taxon>Daphniidae</taxon>
        <taxon>Daphnia</taxon>
    </lineage>
</organism>